<evidence type="ECO:0000256" key="3">
    <source>
        <dbReference type="PIRSR" id="PIRSR605502-1"/>
    </source>
</evidence>
<reference evidence="4 5" key="1">
    <citation type="journal article" date="2014" name="J. Microbiol.">
        <title>Diaminobutyricibacter tongyongensis gen. nov., sp. nov. and Homoserinibacter gongjuensis gen. nov., sp. nov. belong to the family Microbacteriaceae.</title>
        <authorList>
            <person name="Kim S.J."/>
            <person name="Ahn J.H."/>
            <person name="Weon H.Y."/>
            <person name="Hamada M."/>
            <person name="Suzuki K."/>
            <person name="Kwon S.W."/>
        </authorList>
    </citation>
    <scope>NUCLEOTIDE SEQUENCE [LARGE SCALE GENOMIC DNA]</scope>
    <source>
        <strain evidence="4 5">NBRC 108724</strain>
    </source>
</reference>
<name>A0A6L9XSM9_9MICO</name>
<organism evidence="4 5">
    <name type="scientific">Leifsonia tongyongensis</name>
    <dbReference type="NCBI Taxonomy" id="1268043"/>
    <lineage>
        <taxon>Bacteria</taxon>
        <taxon>Bacillati</taxon>
        <taxon>Actinomycetota</taxon>
        <taxon>Actinomycetes</taxon>
        <taxon>Micrococcales</taxon>
        <taxon>Microbacteriaceae</taxon>
        <taxon>Leifsonia</taxon>
    </lineage>
</organism>
<dbReference type="InterPro" id="IPR005502">
    <property type="entry name" value="Ribosyl_crysJ1"/>
</dbReference>
<proteinExistence type="inferred from homology"/>
<evidence type="ECO:0000256" key="1">
    <source>
        <dbReference type="ARBA" id="ARBA00010702"/>
    </source>
</evidence>
<dbReference type="GO" id="GO:0016787">
    <property type="term" value="F:hydrolase activity"/>
    <property type="evidence" value="ECO:0007669"/>
    <property type="project" value="UniProtKB-KW"/>
</dbReference>
<dbReference type="Proteomes" id="UP000474967">
    <property type="component" value="Unassembled WGS sequence"/>
</dbReference>
<feature type="binding site" evidence="3">
    <location>
        <position position="41"/>
    </location>
    <ligand>
        <name>Mg(2+)</name>
        <dbReference type="ChEBI" id="CHEBI:18420"/>
        <label>1</label>
    </ligand>
</feature>
<accession>A0A6L9XSM9</accession>
<evidence type="ECO:0000256" key="2">
    <source>
        <dbReference type="ARBA" id="ARBA00022801"/>
    </source>
</evidence>
<dbReference type="EMBL" id="JAAGWY010000001">
    <property type="protein sequence ID" value="NEN04393.1"/>
    <property type="molecule type" value="Genomic_DNA"/>
</dbReference>
<dbReference type="Pfam" id="PF03747">
    <property type="entry name" value="ADP_ribosyl_GH"/>
    <property type="match status" value="1"/>
</dbReference>
<gene>
    <name evidence="4" type="ORF">G3T36_00770</name>
</gene>
<comment type="similarity">
    <text evidence="1">Belongs to the ADP-ribosylglycohydrolase family.</text>
</comment>
<comment type="cofactor">
    <cofactor evidence="3">
        <name>Mg(2+)</name>
        <dbReference type="ChEBI" id="CHEBI:18420"/>
    </cofactor>
    <text evidence="3">Binds 2 magnesium ions per subunit.</text>
</comment>
<dbReference type="InterPro" id="IPR050792">
    <property type="entry name" value="ADP-ribosylglycohydrolase"/>
</dbReference>
<keyword evidence="2 4" id="KW-0378">Hydrolase</keyword>
<feature type="binding site" evidence="3">
    <location>
        <position position="40"/>
    </location>
    <ligand>
        <name>Mg(2+)</name>
        <dbReference type="ChEBI" id="CHEBI:18420"/>
        <label>1</label>
    </ligand>
</feature>
<keyword evidence="5" id="KW-1185">Reference proteome</keyword>
<dbReference type="PANTHER" id="PTHR16222:SF24">
    <property type="entry name" value="ADP-RIBOSYLHYDROLASE ARH3"/>
    <property type="match status" value="1"/>
</dbReference>
<dbReference type="InterPro" id="IPR036705">
    <property type="entry name" value="Ribosyl_crysJ1_sf"/>
</dbReference>
<feature type="binding site" evidence="3">
    <location>
        <position position="42"/>
    </location>
    <ligand>
        <name>Mg(2+)</name>
        <dbReference type="ChEBI" id="CHEBI:18420"/>
        <label>1</label>
    </ligand>
</feature>
<protein>
    <submittedName>
        <fullName evidence="4">ADP-ribosylglycohydrolase family protein</fullName>
    </submittedName>
</protein>
<sequence length="311" mass="31813">MPTQQLSRQAVAQRWGAVTTFEAPDSAHPLAHGLRAGSVTDDTELALLLARHLIARHGIVDPRRFAGELVEWERGMRERGSHDLLGPSTKAAVEAVLAGTPVTESGRFGSTNGAAMRIAAVGIANDFDSIPRLVDAVVAASAVTHNTGVAIAGASAVAAAISAGIDGATFAQAADVAVDAAREGALRGHWVAAGDVARRIGVALELAGTDDIARGERDLYEVIGTSLATQESVPAAFGLLGLHDGDPWLACLTAASLGGDSDTIGAMAGAIGGAVRGVEGFPRHTRQTVLEVNGFGPTEFRDLAAALLALR</sequence>
<dbReference type="AlphaFoldDB" id="A0A6L9XSM9"/>
<keyword evidence="3" id="KW-0460">Magnesium</keyword>
<dbReference type="SUPFAM" id="SSF101478">
    <property type="entry name" value="ADP-ribosylglycohydrolase"/>
    <property type="match status" value="1"/>
</dbReference>
<dbReference type="PANTHER" id="PTHR16222">
    <property type="entry name" value="ADP-RIBOSYLGLYCOHYDROLASE"/>
    <property type="match status" value="1"/>
</dbReference>
<evidence type="ECO:0000313" key="4">
    <source>
        <dbReference type="EMBL" id="NEN04393.1"/>
    </source>
</evidence>
<keyword evidence="3" id="KW-0479">Metal-binding</keyword>
<feature type="binding site" evidence="3">
    <location>
        <position position="260"/>
    </location>
    <ligand>
        <name>Mg(2+)</name>
        <dbReference type="ChEBI" id="CHEBI:18420"/>
        <label>1</label>
    </ligand>
</feature>
<feature type="binding site" evidence="3">
    <location>
        <position position="263"/>
    </location>
    <ligand>
        <name>Mg(2+)</name>
        <dbReference type="ChEBI" id="CHEBI:18420"/>
        <label>1</label>
    </ligand>
</feature>
<feature type="binding site" evidence="3">
    <location>
        <position position="262"/>
    </location>
    <ligand>
        <name>Mg(2+)</name>
        <dbReference type="ChEBI" id="CHEBI:18420"/>
        <label>1</label>
    </ligand>
</feature>
<evidence type="ECO:0000313" key="5">
    <source>
        <dbReference type="Proteomes" id="UP000474967"/>
    </source>
</evidence>
<dbReference type="GO" id="GO:0046872">
    <property type="term" value="F:metal ion binding"/>
    <property type="evidence" value="ECO:0007669"/>
    <property type="project" value="UniProtKB-KW"/>
</dbReference>
<comment type="caution">
    <text evidence="4">The sequence shown here is derived from an EMBL/GenBank/DDBJ whole genome shotgun (WGS) entry which is preliminary data.</text>
</comment>
<dbReference type="Gene3D" id="1.10.4080.10">
    <property type="entry name" value="ADP-ribosylation/Crystallin J1"/>
    <property type="match status" value="1"/>
</dbReference>